<gene>
    <name evidence="2" type="ORF">OVY01_13480</name>
</gene>
<sequence length="46" mass="4814">MTTSKKDGSLSSKQLSNPKSTPAQKSVAGSDLSQTKKTPSPPPKKK</sequence>
<evidence type="ECO:0000256" key="1">
    <source>
        <dbReference type="SAM" id="MobiDB-lite"/>
    </source>
</evidence>
<evidence type="ECO:0008006" key="4">
    <source>
        <dbReference type="Google" id="ProtNLM"/>
    </source>
</evidence>
<evidence type="ECO:0000313" key="3">
    <source>
        <dbReference type="Proteomes" id="UP001082899"/>
    </source>
</evidence>
<dbReference type="EMBL" id="JAPMXC010000003">
    <property type="protein sequence ID" value="MCY0388230.1"/>
    <property type="molecule type" value="Genomic_DNA"/>
</dbReference>
<dbReference type="RefSeq" id="WP_267848124.1">
    <property type="nucleotide sequence ID" value="NZ_JAPMXC010000003.1"/>
</dbReference>
<organism evidence="2 3">
    <name type="scientific">Robbsia betulipollinis</name>
    <dbReference type="NCBI Taxonomy" id="2981849"/>
    <lineage>
        <taxon>Bacteria</taxon>
        <taxon>Pseudomonadati</taxon>
        <taxon>Pseudomonadota</taxon>
        <taxon>Betaproteobacteria</taxon>
        <taxon>Burkholderiales</taxon>
        <taxon>Burkholderiaceae</taxon>
        <taxon>Robbsia</taxon>
    </lineage>
</organism>
<accession>A0ABT3ZPS1</accession>
<evidence type="ECO:0000313" key="2">
    <source>
        <dbReference type="EMBL" id="MCY0388230.1"/>
    </source>
</evidence>
<proteinExistence type="predicted"/>
<feature type="compositionally biased region" description="Polar residues" evidence="1">
    <location>
        <begin position="9"/>
        <end position="24"/>
    </location>
</feature>
<name>A0ABT3ZPS1_9BURK</name>
<comment type="caution">
    <text evidence="2">The sequence shown here is derived from an EMBL/GenBank/DDBJ whole genome shotgun (WGS) entry which is preliminary data.</text>
</comment>
<dbReference type="Proteomes" id="UP001082899">
    <property type="component" value="Unassembled WGS sequence"/>
</dbReference>
<feature type="region of interest" description="Disordered" evidence="1">
    <location>
        <begin position="1"/>
        <end position="46"/>
    </location>
</feature>
<reference evidence="2" key="1">
    <citation type="submission" date="2022-11" db="EMBL/GenBank/DDBJ databases">
        <title>Robbsia betulipollinis sp. nov., isolated from pollen of birch (Betula pendula).</title>
        <authorList>
            <person name="Shi H."/>
            <person name="Ambika Manirajan B."/>
            <person name="Ratering S."/>
            <person name="Geissler-Plaum R."/>
            <person name="Schnell S."/>
        </authorList>
    </citation>
    <scope>NUCLEOTIDE SEQUENCE</scope>
    <source>
        <strain evidence="2">Bb-Pol-6</strain>
    </source>
</reference>
<protein>
    <recommendedName>
        <fullName evidence="4">Microtubule-associated protein 215</fullName>
    </recommendedName>
</protein>
<keyword evidence="3" id="KW-1185">Reference proteome</keyword>